<feature type="coiled-coil region" evidence="12">
    <location>
        <begin position="730"/>
        <end position="757"/>
    </location>
</feature>
<dbReference type="InterPro" id="IPR009000">
    <property type="entry name" value="Transl_B-barrel_sf"/>
</dbReference>
<dbReference type="HAMAP" id="MF_00036_B">
    <property type="entry name" value="Ala_tRNA_synth_B"/>
    <property type="match status" value="1"/>
</dbReference>
<keyword evidence="8 11" id="KW-0694">RNA-binding</keyword>
<dbReference type="PRINTS" id="PR00980">
    <property type="entry name" value="TRNASYNTHALA"/>
</dbReference>
<dbReference type="RefSeq" id="WP_148726899.1">
    <property type="nucleotide sequence ID" value="NZ_CP197398.1"/>
</dbReference>
<keyword evidence="15" id="KW-1185">Reference proteome</keyword>
<keyword evidence="10 11" id="KW-0030">Aminoacyl-tRNA synthetase</keyword>
<keyword evidence="12" id="KW-0175">Coiled coil</keyword>
<dbReference type="PANTHER" id="PTHR11777:SF9">
    <property type="entry name" value="ALANINE--TRNA LIGASE, CYTOPLASMIC"/>
    <property type="match status" value="1"/>
</dbReference>
<evidence type="ECO:0000259" key="13">
    <source>
        <dbReference type="PROSITE" id="PS50860"/>
    </source>
</evidence>
<evidence type="ECO:0000256" key="2">
    <source>
        <dbReference type="ARBA" id="ARBA00022555"/>
    </source>
</evidence>
<evidence type="ECO:0000256" key="9">
    <source>
        <dbReference type="ARBA" id="ARBA00022917"/>
    </source>
</evidence>
<dbReference type="SUPFAM" id="SSF55186">
    <property type="entry name" value="ThrRS/AlaRS common domain"/>
    <property type="match status" value="1"/>
</dbReference>
<feature type="domain" description="Alanyl-transfer RNA synthetases family profile" evidence="13">
    <location>
        <begin position="2"/>
        <end position="708"/>
    </location>
</feature>
<keyword evidence="7 11" id="KW-0067">ATP-binding</keyword>
<dbReference type="SUPFAM" id="SSF50447">
    <property type="entry name" value="Translation proteins"/>
    <property type="match status" value="1"/>
</dbReference>
<feature type="binding site" evidence="11">
    <location>
        <position position="665"/>
    </location>
    <ligand>
        <name>Zn(2+)</name>
        <dbReference type="ChEBI" id="CHEBI:29105"/>
    </ligand>
</feature>
<dbReference type="FunFam" id="3.10.310.40:FF:000001">
    <property type="entry name" value="Alanine--tRNA ligase"/>
    <property type="match status" value="1"/>
</dbReference>
<feature type="binding site" evidence="11">
    <location>
        <position position="669"/>
    </location>
    <ligand>
        <name>Zn(2+)</name>
        <dbReference type="ChEBI" id="CHEBI:29105"/>
    </ligand>
</feature>
<dbReference type="InterPro" id="IPR018162">
    <property type="entry name" value="Ala-tRNA-ligase_IIc_anticod-bd"/>
</dbReference>
<dbReference type="SUPFAM" id="SSF55681">
    <property type="entry name" value="Class II aaRS and biotin synthetases"/>
    <property type="match status" value="1"/>
</dbReference>
<dbReference type="SMART" id="SM00863">
    <property type="entry name" value="tRNA_SAD"/>
    <property type="match status" value="1"/>
</dbReference>
<keyword evidence="9 11" id="KW-0648">Protein biosynthesis</keyword>
<organism evidence="14 15">
    <name type="scientific">Bacteroides pyogenes</name>
    <dbReference type="NCBI Taxonomy" id="310300"/>
    <lineage>
        <taxon>Bacteria</taxon>
        <taxon>Pseudomonadati</taxon>
        <taxon>Bacteroidota</taxon>
        <taxon>Bacteroidia</taxon>
        <taxon>Bacteroidales</taxon>
        <taxon>Bacteroidaceae</taxon>
        <taxon>Bacteroides</taxon>
    </lineage>
</organism>
<comment type="function">
    <text evidence="11">Catalyzes the attachment of alanine to tRNA(Ala) in a two-step reaction: alanine is first activated by ATP to form Ala-AMP and then transferred to the acceptor end of tRNA(Ala). Also edits incorrectly charged Ser-tRNA(Ala) and Gly-tRNA(Ala) via its editing domain.</text>
</comment>
<feature type="binding site" evidence="11">
    <location>
        <position position="567"/>
    </location>
    <ligand>
        <name>Zn(2+)</name>
        <dbReference type="ChEBI" id="CHEBI:29105"/>
    </ligand>
</feature>
<comment type="subcellular location">
    <subcellularLocation>
        <location evidence="11">Cytoplasm</location>
    </subcellularLocation>
</comment>
<dbReference type="GO" id="GO:0002161">
    <property type="term" value="F:aminoacyl-tRNA deacylase activity"/>
    <property type="evidence" value="ECO:0007669"/>
    <property type="project" value="TreeGrafter"/>
</dbReference>
<dbReference type="GO" id="GO:0006419">
    <property type="term" value="P:alanyl-tRNA aminoacylation"/>
    <property type="evidence" value="ECO:0007669"/>
    <property type="project" value="UniProtKB-UniRule"/>
</dbReference>
<comment type="catalytic activity">
    <reaction evidence="11">
        <text>tRNA(Ala) + L-alanine + ATP = L-alanyl-tRNA(Ala) + AMP + diphosphate</text>
        <dbReference type="Rhea" id="RHEA:12540"/>
        <dbReference type="Rhea" id="RHEA-COMP:9657"/>
        <dbReference type="Rhea" id="RHEA-COMP:9923"/>
        <dbReference type="ChEBI" id="CHEBI:30616"/>
        <dbReference type="ChEBI" id="CHEBI:33019"/>
        <dbReference type="ChEBI" id="CHEBI:57972"/>
        <dbReference type="ChEBI" id="CHEBI:78442"/>
        <dbReference type="ChEBI" id="CHEBI:78497"/>
        <dbReference type="ChEBI" id="CHEBI:456215"/>
        <dbReference type="EC" id="6.1.1.7"/>
    </reaction>
</comment>
<dbReference type="InterPro" id="IPR023033">
    <property type="entry name" value="Ala_tRNA_ligase_euk/bac"/>
</dbReference>
<dbReference type="InterPro" id="IPR003156">
    <property type="entry name" value="DHHA1_dom"/>
</dbReference>
<name>A0A5D3E7P1_9BACE</name>
<evidence type="ECO:0000256" key="6">
    <source>
        <dbReference type="ARBA" id="ARBA00022833"/>
    </source>
</evidence>
<dbReference type="FunFam" id="3.30.980.10:FF:000004">
    <property type="entry name" value="Alanine--tRNA ligase, cytoplasmic"/>
    <property type="match status" value="1"/>
</dbReference>
<evidence type="ECO:0000256" key="8">
    <source>
        <dbReference type="ARBA" id="ARBA00022884"/>
    </source>
</evidence>
<dbReference type="InterPro" id="IPR045864">
    <property type="entry name" value="aa-tRNA-synth_II/BPL/LPL"/>
</dbReference>
<evidence type="ECO:0000256" key="10">
    <source>
        <dbReference type="ARBA" id="ARBA00023146"/>
    </source>
</evidence>
<evidence type="ECO:0000256" key="1">
    <source>
        <dbReference type="ARBA" id="ARBA00008226"/>
    </source>
</evidence>
<reference evidence="14 15" key="1">
    <citation type="submission" date="2019-07" db="EMBL/GenBank/DDBJ databases">
        <title>Draft Genome Sequences of Bacteroides pyogenes Strains Isolated from the Uterus Holstein Dairy Cows with Metritis.</title>
        <authorList>
            <person name="Cunha F."/>
            <person name="Galvao K.N."/>
            <person name="Jeon S.J."/>
            <person name="Jeong K.C."/>
        </authorList>
    </citation>
    <scope>NUCLEOTIDE SEQUENCE [LARGE SCALE GENOMIC DNA]</scope>
    <source>
        <strain evidence="14 15">KG-31</strain>
    </source>
</reference>
<dbReference type="Pfam" id="PF07973">
    <property type="entry name" value="tRNA_SAD"/>
    <property type="match status" value="1"/>
</dbReference>
<dbReference type="Pfam" id="PF02272">
    <property type="entry name" value="DHHA1"/>
    <property type="match status" value="1"/>
</dbReference>
<dbReference type="Pfam" id="PF01411">
    <property type="entry name" value="tRNA-synt_2c"/>
    <property type="match status" value="1"/>
</dbReference>
<dbReference type="Gene3D" id="2.40.30.130">
    <property type="match status" value="1"/>
</dbReference>
<protein>
    <recommendedName>
        <fullName evidence="11">Alanine--tRNA ligase</fullName>
        <ecNumber evidence="11">6.1.1.7</ecNumber>
    </recommendedName>
    <alternativeName>
        <fullName evidence="11">Alanyl-tRNA synthetase</fullName>
        <shortName evidence="11">AlaRS</shortName>
    </alternativeName>
</protein>
<dbReference type="Gene3D" id="3.30.980.10">
    <property type="entry name" value="Threonyl-trna Synthetase, Chain A, domain 2"/>
    <property type="match status" value="1"/>
</dbReference>
<dbReference type="AlphaFoldDB" id="A0A5D3E7P1"/>
<dbReference type="InterPro" id="IPR012947">
    <property type="entry name" value="tRNA_SAD"/>
</dbReference>
<gene>
    <name evidence="11 14" type="primary">alaS</name>
    <name evidence="14" type="ORF">FNJ60_13515</name>
</gene>
<dbReference type="GO" id="GO:0008270">
    <property type="term" value="F:zinc ion binding"/>
    <property type="evidence" value="ECO:0007669"/>
    <property type="project" value="UniProtKB-UniRule"/>
</dbReference>
<dbReference type="Gene3D" id="3.30.54.20">
    <property type="match status" value="1"/>
</dbReference>
<dbReference type="InterPro" id="IPR050058">
    <property type="entry name" value="Ala-tRNA_ligase"/>
</dbReference>
<comment type="cofactor">
    <cofactor evidence="11">
        <name>Zn(2+)</name>
        <dbReference type="ChEBI" id="CHEBI:29105"/>
    </cofactor>
    <text evidence="11">Binds 1 zinc ion per subunit.</text>
</comment>
<sequence>MLTAKEIRDSFKSFFESKGHHIVPSAPMVIKDDPTLMFTNAGMNQFKDIILGNQPAKYHRVADSQKCLRVSGKHNDLEEVGHDTYHHTMFEMLGNWSFGDYFKKEAIEWAWEYLIDVLKLDPANLYATVFEGSPEEGLSRDNEASSYWEQFLPKDHIINGNKHDNFWEMGDTGPCGPCSEIHIDLRPAEERAQVSGRDLVNKDHPQVIEIWNLVFMQYNRKADGSLEPLPAKVIDTGMGFERLCMALQGKTSNYDTDVFQPMIKAIASIAGTEYGKDKQKDVAMRVIADHIRTIAFSITDGQLPSNAKAGYVIRRILRRAVRYGYTFLDQKQAFMYRLLPVLIDNMGDAYPELMAQKTLIEKVIKEEEESFLHTLETGIRLLDKTAEEAQAAGKKEISGKDAFTLYDTFGFPLDLTELILREKGMTINIEEFNTEMEQQKARARNAAAVETGDWITLKEGTSEFVGYDYTEYEASILRYRQVKQKNQTLYQIVLDYTPFYAESGGQVGDTGVLVNEFETIEVIDTKKENNLPIHIVKKMPEHPGAPMMACVDTDKRAACAANHSATHLIDAALREVLGEHIEQKGSLVTPDSLRFDFSHFQKVTDEEIRKVEQLVNARIRANIPLQEYRDLPIEEAKEMGAIALFGEKYGDKVRVIRFGSSIEFCGGTHVAATGSIGMLKIVSESSIAAGVRRIEAYTGARVEEMLNNIQDTFGELKALFNNAPDLKGAIRKYLDENAGLKKQVEDFMKEKEAALKERLLQNIQEKNGVKVIKFCAPLPAEMVKNIAFQLRGEITENLFFVAGSKENDKPMLTVMISDNLVAGGLKAGNLVKEAAKLIQGGGGGQPHFATAGGKNPDGLNAAVEKVLELAEI</sequence>
<keyword evidence="2 11" id="KW-0820">tRNA-binding</keyword>
<dbReference type="GO" id="GO:0005737">
    <property type="term" value="C:cytoplasm"/>
    <property type="evidence" value="ECO:0007669"/>
    <property type="project" value="UniProtKB-SubCell"/>
</dbReference>
<dbReference type="GO" id="GO:0000049">
    <property type="term" value="F:tRNA binding"/>
    <property type="evidence" value="ECO:0007669"/>
    <property type="project" value="UniProtKB-KW"/>
</dbReference>
<proteinExistence type="inferred from homology"/>
<comment type="caution">
    <text evidence="14">The sequence shown here is derived from an EMBL/GenBank/DDBJ whole genome shotgun (WGS) entry which is preliminary data.</text>
</comment>
<accession>A0A5D3E7P1</accession>
<evidence type="ECO:0000256" key="5">
    <source>
        <dbReference type="ARBA" id="ARBA00022741"/>
    </source>
</evidence>
<dbReference type="FunFam" id="3.30.54.20:FF:000001">
    <property type="entry name" value="Alanine--tRNA ligase"/>
    <property type="match status" value="1"/>
</dbReference>
<keyword evidence="6 11" id="KW-0862">Zinc</keyword>
<keyword evidence="5 11" id="KW-0547">Nucleotide-binding</keyword>
<dbReference type="PROSITE" id="PS50860">
    <property type="entry name" value="AA_TRNA_LIGASE_II_ALA"/>
    <property type="match status" value="1"/>
</dbReference>
<dbReference type="EMBL" id="VKLW01000039">
    <property type="protein sequence ID" value="TYK32113.1"/>
    <property type="molecule type" value="Genomic_DNA"/>
</dbReference>
<dbReference type="CDD" id="cd00673">
    <property type="entry name" value="AlaRS_core"/>
    <property type="match status" value="1"/>
</dbReference>
<evidence type="ECO:0000313" key="14">
    <source>
        <dbReference type="EMBL" id="TYK32113.1"/>
    </source>
</evidence>
<evidence type="ECO:0000256" key="12">
    <source>
        <dbReference type="SAM" id="Coils"/>
    </source>
</evidence>
<evidence type="ECO:0000256" key="11">
    <source>
        <dbReference type="HAMAP-Rule" id="MF_00036"/>
    </source>
</evidence>
<dbReference type="InterPro" id="IPR018164">
    <property type="entry name" value="Ala-tRNA-synth_IIc_N"/>
</dbReference>
<evidence type="ECO:0000256" key="3">
    <source>
        <dbReference type="ARBA" id="ARBA00022598"/>
    </source>
</evidence>
<dbReference type="InterPro" id="IPR018163">
    <property type="entry name" value="Thr/Ala-tRNA-synth_IIc_edit"/>
</dbReference>
<feature type="binding site" evidence="11">
    <location>
        <position position="563"/>
    </location>
    <ligand>
        <name>Zn(2+)</name>
        <dbReference type="ChEBI" id="CHEBI:29105"/>
    </ligand>
</feature>
<dbReference type="Gene3D" id="3.30.930.10">
    <property type="entry name" value="Bira Bifunctional Protein, Domain 2"/>
    <property type="match status" value="1"/>
</dbReference>
<dbReference type="InterPro" id="IPR018165">
    <property type="entry name" value="Ala-tRNA-synth_IIc_core"/>
</dbReference>
<comment type="similarity">
    <text evidence="1 11">Belongs to the class-II aminoacyl-tRNA synthetase family.</text>
</comment>
<dbReference type="EC" id="6.1.1.7" evidence="11"/>
<comment type="domain">
    <text evidence="11">Consists of three domains; the N-terminal catalytic domain, the editing domain and the C-terminal C-Ala domain. The editing domain removes incorrectly charged amino acids, while the C-Ala domain, along with tRNA(Ala), serves as a bridge to cooperatively bring together the editing and aminoacylation centers thus stimulating deacylation of misacylated tRNAs.</text>
</comment>
<keyword evidence="11" id="KW-0963">Cytoplasm</keyword>
<dbReference type="InterPro" id="IPR002318">
    <property type="entry name" value="Ala-tRNA-lgiase_IIc"/>
</dbReference>
<dbReference type="SUPFAM" id="SSF101353">
    <property type="entry name" value="Putative anticodon-binding domain of alanyl-tRNA synthetase (AlaRS)"/>
    <property type="match status" value="1"/>
</dbReference>
<dbReference type="GO" id="GO:0004813">
    <property type="term" value="F:alanine-tRNA ligase activity"/>
    <property type="evidence" value="ECO:0007669"/>
    <property type="project" value="UniProtKB-UniRule"/>
</dbReference>
<dbReference type="GO" id="GO:0005524">
    <property type="term" value="F:ATP binding"/>
    <property type="evidence" value="ECO:0007669"/>
    <property type="project" value="UniProtKB-UniRule"/>
</dbReference>
<evidence type="ECO:0000256" key="7">
    <source>
        <dbReference type="ARBA" id="ARBA00022840"/>
    </source>
</evidence>
<dbReference type="Gene3D" id="3.10.310.40">
    <property type="match status" value="1"/>
</dbReference>
<evidence type="ECO:0000256" key="4">
    <source>
        <dbReference type="ARBA" id="ARBA00022723"/>
    </source>
</evidence>
<keyword evidence="4 11" id="KW-0479">Metal-binding</keyword>
<dbReference type="PANTHER" id="PTHR11777">
    <property type="entry name" value="ALANYL-TRNA SYNTHETASE"/>
    <property type="match status" value="1"/>
</dbReference>
<dbReference type="NCBIfam" id="TIGR00344">
    <property type="entry name" value="alaS"/>
    <property type="match status" value="1"/>
</dbReference>
<dbReference type="FunFam" id="3.30.930.10:FF:000011">
    <property type="entry name" value="Alanine--tRNA ligase, cytoplasmic"/>
    <property type="match status" value="1"/>
</dbReference>
<dbReference type="Proteomes" id="UP000324383">
    <property type="component" value="Unassembled WGS sequence"/>
</dbReference>
<evidence type="ECO:0000313" key="15">
    <source>
        <dbReference type="Proteomes" id="UP000324383"/>
    </source>
</evidence>
<keyword evidence="3 11" id="KW-0436">Ligase</keyword>